<dbReference type="GO" id="GO:0005737">
    <property type="term" value="C:cytoplasm"/>
    <property type="evidence" value="ECO:0007669"/>
    <property type="project" value="TreeGrafter"/>
</dbReference>
<dbReference type="GO" id="GO:0016787">
    <property type="term" value="F:hydrolase activity"/>
    <property type="evidence" value="ECO:0007669"/>
    <property type="project" value="UniProtKB-KW"/>
</dbReference>
<evidence type="ECO:0000256" key="7">
    <source>
        <dbReference type="ARBA" id="ARBA00023436"/>
    </source>
</evidence>
<comment type="function">
    <text evidence="7">Involved in intercistronic processing of primary transcripts from chloroplast operons. The endonucleolytic activity of the enzyme depends on the number of phosphates at the 5' end, is inhibited by structured RNA, and preferentially cleaves A/U-rich sequences.</text>
</comment>
<accession>A0A1Z1MJ58</accession>
<name>A0A1Z1MJ58_9FLOR</name>
<evidence type="ECO:0000256" key="5">
    <source>
        <dbReference type="ARBA" id="ARBA00022842"/>
    </source>
</evidence>
<sequence>MVKKIIVSYFNDVAAVLQNNKIQEIIIVNNHYQVNDIYIGVVQKVFSSINAAFIKLGKYGKSGFIHMSDIKPLMKGKKSSNIIDILSIHQLILVQVIKEPTMNKGPRLTANIHLHGKYIVLMPFCDVILISNKIYDYNERIHLYSLAVLVKPELMGLLVKSSAQGVSESVILQDLDCLVQQWYFIQKNVVAASSPFLVYKDDDLVQKIVRDFYDIDVYKIIIDSEYGLKRVCYYLKKWFFISTVVKTKLQLYSKQDCILDKFFIKQAIKEALKPKVRLIYGGYVVIESYEALTVIDVNSGSFNRPESSKDTIVKINFYAAIEIAYQLRLRNINGVIIIDFIDMYSQKDQLKLLEHFNKLLIIDDSKPQIIQLSELGLLELTRRRSGRSLQEIFYNSNAINGKYSNFFCNKSLYVNLFFDISSIHFKTSHLVNKNICSLFFSKQFCNNKSLQNKSFYHDQLLYKKYFIFIDCFYTMHFFYPKANYIVPLVFYSKLIKYRAFDNNFLLFL</sequence>
<dbReference type="GO" id="GO:0006364">
    <property type="term" value="P:rRNA processing"/>
    <property type="evidence" value="ECO:0007669"/>
    <property type="project" value="TreeGrafter"/>
</dbReference>
<dbReference type="InterPro" id="IPR019307">
    <property type="entry name" value="RNA-bd_AU-1/RNase_E/G"/>
</dbReference>
<keyword evidence="5" id="KW-0460">Magnesium</keyword>
<evidence type="ECO:0000256" key="2">
    <source>
        <dbReference type="ARBA" id="ARBA00005522"/>
    </source>
</evidence>
<evidence type="ECO:0000256" key="4">
    <source>
        <dbReference type="ARBA" id="ARBA00022801"/>
    </source>
</evidence>
<keyword evidence="9" id="KW-0150">Chloroplast</keyword>
<feature type="domain" description="S1 motif" evidence="8">
    <location>
        <begin position="35"/>
        <end position="111"/>
    </location>
</feature>
<dbReference type="EMBL" id="MF101440">
    <property type="protein sequence ID" value="ARW65919.1"/>
    <property type="molecule type" value="Genomic_DNA"/>
</dbReference>
<dbReference type="PROSITE" id="PS50126">
    <property type="entry name" value="S1"/>
    <property type="match status" value="1"/>
</dbReference>
<keyword evidence="9" id="KW-0934">Plastid</keyword>
<organism evidence="9">
    <name type="scientific">Ophidocladus simpliciusculus</name>
    <dbReference type="NCBI Taxonomy" id="1261574"/>
    <lineage>
        <taxon>Eukaryota</taxon>
        <taxon>Rhodophyta</taxon>
        <taxon>Florideophyceae</taxon>
        <taxon>Rhodymeniophycidae</taxon>
        <taxon>Ceramiales</taxon>
        <taxon>Rhodomelaceae</taxon>
        <taxon>Herposiphonieae</taxon>
        <taxon>Ophidocladus</taxon>
    </lineage>
</organism>
<protein>
    <submittedName>
        <fullName evidence="9">Ribonuclease E</fullName>
    </submittedName>
</protein>
<dbReference type="InterPro" id="IPR003029">
    <property type="entry name" value="S1_domain"/>
</dbReference>
<reference evidence="9" key="1">
    <citation type="journal article" date="2017" name="J. Phycol.">
        <title>Analysis of chloroplast genomes and a supermatrix inform reclassification of the Rhodomelaceae (Rhodophyta).</title>
        <authorList>
            <person name="Diaz-Tapia P."/>
            <person name="Maggs C.A."/>
            <person name="West J.A."/>
            <person name="Verbruggen H."/>
        </authorList>
    </citation>
    <scope>NUCLEOTIDE SEQUENCE</scope>
    <source>
        <strain evidence="9">PD949</strain>
    </source>
</reference>
<dbReference type="GO" id="GO:0004540">
    <property type="term" value="F:RNA nuclease activity"/>
    <property type="evidence" value="ECO:0007669"/>
    <property type="project" value="InterPro"/>
</dbReference>
<dbReference type="PANTHER" id="PTHR30001">
    <property type="entry name" value="RIBONUCLEASE"/>
    <property type="match status" value="1"/>
</dbReference>
<evidence type="ECO:0000313" key="9">
    <source>
        <dbReference type="EMBL" id="ARW65919.1"/>
    </source>
</evidence>
<dbReference type="SUPFAM" id="SSF50249">
    <property type="entry name" value="Nucleic acid-binding proteins"/>
    <property type="match status" value="1"/>
</dbReference>
<comment type="similarity">
    <text evidence="2">Belongs to the RNase E/G family.</text>
</comment>
<evidence type="ECO:0000256" key="3">
    <source>
        <dbReference type="ARBA" id="ARBA00022723"/>
    </source>
</evidence>
<dbReference type="GO" id="GO:0003723">
    <property type="term" value="F:RNA binding"/>
    <property type="evidence" value="ECO:0007669"/>
    <property type="project" value="UniProtKB-KW"/>
</dbReference>
<dbReference type="GO" id="GO:0046872">
    <property type="term" value="F:metal ion binding"/>
    <property type="evidence" value="ECO:0007669"/>
    <property type="project" value="UniProtKB-KW"/>
</dbReference>
<dbReference type="PANTHER" id="PTHR30001:SF0">
    <property type="entry name" value="RIBONUCLEASE G"/>
    <property type="match status" value="1"/>
</dbReference>
<keyword evidence="4" id="KW-0378">Hydrolase</keyword>
<gene>
    <name evidence="9" type="primary">rne</name>
</gene>
<evidence type="ECO:0000259" key="8">
    <source>
        <dbReference type="PROSITE" id="PS50126"/>
    </source>
</evidence>
<dbReference type="InterPro" id="IPR012340">
    <property type="entry name" value="NA-bd_OB-fold"/>
</dbReference>
<evidence type="ECO:0000256" key="1">
    <source>
        <dbReference type="ARBA" id="ARBA00001946"/>
    </source>
</evidence>
<dbReference type="Pfam" id="PF10150">
    <property type="entry name" value="RNase_E_G"/>
    <property type="match status" value="1"/>
</dbReference>
<dbReference type="GeneID" id="33358978"/>
<evidence type="ECO:0000256" key="6">
    <source>
        <dbReference type="ARBA" id="ARBA00022884"/>
    </source>
</evidence>
<dbReference type="Gene3D" id="2.40.50.140">
    <property type="entry name" value="Nucleic acid-binding proteins"/>
    <property type="match status" value="1"/>
</dbReference>
<dbReference type="RefSeq" id="YP_009396733.1">
    <property type="nucleotide sequence ID" value="NC_035284.1"/>
</dbReference>
<dbReference type="AlphaFoldDB" id="A0A1Z1MJ58"/>
<proteinExistence type="inferred from homology"/>
<comment type="cofactor">
    <cofactor evidence="1">
        <name>Mg(2+)</name>
        <dbReference type="ChEBI" id="CHEBI:18420"/>
    </cofactor>
</comment>
<keyword evidence="3" id="KW-0479">Metal-binding</keyword>
<dbReference type="SMART" id="SM00316">
    <property type="entry name" value="S1"/>
    <property type="match status" value="1"/>
</dbReference>
<dbReference type="CDD" id="cd04453">
    <property type="entry name" value="S1_RNase_E"/>
    <property type="match status" value="1"/>
</dbReference>
<dbReference type="NCBIfam" id="TIGR00757">
    <property type="entry name" value="RNaseEG"/>
    <property type="match status" value="1"/>
</dbReference>
<geneLocation type="chloroplast" evidence="9"/>
<dbReference type="InterPro" id="IPR004659">
    <property type="entry name" value="RNase_E/G"/>
</dbReference>
<keyword evidence="6" id="KW-0694">RNA-binding</keyword>